<dbReference type="AlphaFoldDB" id="J9EH18"/>
<comment type="caution">
    <text evidence="2">The sequence shown here is derived from an EMBL/GenBank/DDBJ whole genome shotgun (WGS) entry which is preliminary data.</text>
</comment>
<evidence type="ECO:0000313" key="3">
    <source>
        <dbReference type="Proteomes" id="UP000004810"/>
    </source>
</evidence>
<dbReference type="EMBL" id="ADBV01011746">
    <property type="protein sequence ID" value="EJW74694.1"/>
    <property type="molecule type" value="Genomic_DNA"/>
</dbReference>
<sequence length="41" mass="4812">MHVIEDKYAEKATQCWVAAGMYLVTLIIVFWQNKFNSTTIF</sequence>
<name>J9EH18_WUCBA</name>
<proteinExistence type="predicted"/>
<organism evidence="2 3">
    <name type="scientific">Wuchereria bancrofti</name>
    <dbReference type="NCBI Taxonomy" id="6293"/>
    <lineage>
        <taxon>Eukaryota</taxon>
        <taxon>Metazoa</taxon>
        <taxon>Ecdysozoa</taxon>
        <taxon>Nematoda</taxon>
        <taxon>Chromadorea</taxon>
        <taxon>Rhabditida</taxon>
        <taxon>Spirurina</taxon>
        <taxon>Spiruromorpha</taxon>
        <taxon>Filarioidea</taxon>
        <taxon>Onchocercidae</taxon>
        <taxon>Wuchereria</taxon>
    </lineage>
</organism>
<keyword evidence="1" id="KW-0472">Membrane</keyword>
<protein>
    <submittedName>
        <fullName evidence="2">Uncharacterized protein</fullName>
    </submittedName>
</protein>
<keyword evidence="1" id="KW-1133">Transmembrane helix</keyword>
<gene>
    <name evidence="2" type="ORF">WUBG_14397</name>
</gene>
<feature type="transmembrane region" description="Helical" evidence="1">
    <location>
        <begin position="12"/>
        <end position="31"/>
    </location>
</feature>
<dbReference type="Proteomes" id="UP000004810">
    <property type="component" value="Unassembled WGS sequence"/>
</dbReference>
<evidence type="ECO:0000313" key="2">
    <source>
        <dbReference type="EMBL" id="EJW74694.1"/>
    </source>
</evidence>
<accession>J9EH18</accession>
<evidence type="ECO:0000256" key="1">
    <source>
        <dbReference type="SAM" id="Phobius"/>
    </source>
</evidence>
<keyword evidence="1" id="KW-0812">Transmembrane</keyword>
<reference evidence="3" key="1">
    <citation type="submission" date="2012-08" db="EMBL/GenBank/DDBJ databases">
        <title>The Genome Sequence of Wuchereria bancrofti.</title>
        <authorList>
            <person name="Nutman T.B."/>
            <person name="Fink D.L."/>
            <person name="Russ C."/>
            <person name="Young S."/>
            <person name="Zeng Q."/>
            <person name="Koehrsen M."/>
            <person name="Alvarado L."/>
            <person name="Berlin A."/>
            <person name="Chapman S.B."/>
            <person name="Chen Z."/>
            <person name="Freedman E."/>
            <person name="Gellesch M."/>
            <person name="Goldberg J."/>
            <person name="Griggs A."/>
            <person name="Gujja S."/>
            <person name="Heilman E.R."/>
            <person name="Heiman D."/>
            <person name="Hepburn T."/>
            <person name="Howarth C."/>
            <person name="Jen D."/>
            <person name="Larson L."/>
            <person name="Lewis B."/>
            <person name="Mehta T."/>
            <person name="Park D."/>
            <person name="Pearson M."/>
            <person name="Roberts A."/>
            <person name="Saif S."/>
            <person name="Shea T."/>
            <person name="Shenoy N."/>
            <person name="Sisk P."/>
            <person name="Stolte C."/>
            <person name="Sykes S."/>
            <person name="Walk T."/>
            <person name="White J."/>
            <person name="Yandava C."/>
            <person name="Haas B."/>
            <person name="Henn M.R."/>
            <person name="Nusbaum C."/>
            <person name="Birren B."/>
        </authorList>
    </citation>
    <scope>NUCLEOTIDE SEQUENCE [LARGE SCALE GENOMIC DNA]</scope>
    <source>
        <strain evidence="3">NA</strain>
    </source>
</reference>